<sequence>MAATTEAVIVRAPAKINLELRVGPVREDGYHELATVFHAVALFDDLTARATAPGAGVSITVDGIQADEVPTDSSNLAVKAAELLAAHIGLESADVAFELRKGIPVAGGMAGGSADAAAALVACDALWHAGLDRETLHELAAQLGSDVPFSLLGGTAIGGGRGEVLTPVLARGEYTWVIALADHGLSTPGVYGKIDAMRAAGEVAQPTPVPEIDDELMAALRAGDAEGLGRTLHNELQPAALALAPHLEKALEIGRKVGALGGIVSGSGPTTVFLARDSSQALDLAVALTASGAAVDVRRATGPVPGARLVESIRG</sequence>
<keyword evidence="13" id="KW-1185">Reference proteome</keyword>
<comment type="catalytic activity">
    <reaction evidence="9">
        <text>4-CDP-2-C-methyl-D-erythritol + ATP = 4-CDP-2-C-methyl-D-erythritol 2-phosphate + ADP + H(+)</text>
        <dbReference type="Rhea" id="RHEA:18437"/>
        <dbReference type="ChEBI" id="CHEBI:15378"/>
        <dbReference type="ChEBI" id="CHEBI:30616"/>
        <dbReference type="ChEBI" id="CHEBI:57823"/>
        <dbReference type="ChEBI" id="CHEBI:57919"/>
        <dbReference type="ChEBI" id="CHEBI:456216"/>
        <dbReference type="EC" id="2.7.1.148"/>
    </reaction>
</comment>
<dbReference type="Gene3D" id="3.30.70.890">
    <property type="entry name" value="GHMP kinase, C-terminal domain"/>
    <property type="match status" value="1"/>
</dbReference>
<dbReference type="InterPro" id="IPR014721">
    <property type="entry name" value="Ribsml_uS5_D2-typ_fold_subgr"/>
</dbReference>
<dbReference type="InterPro" id="IPR004424">
    <property type="entry name" value="IspE"/>
</dbReference>
<dbReference type="HAMAP" id="MF_00061">
    <property type="entry name" value="IspE"/>
    <property type="match status" value="1"/>
</dbReference>
<dbReference type="InterPro" id="IPR020568">
    <property type="entry name" value="Ribosomal_Su5_D2-typ_SF"/>
</dbReference>
<dbReference type="GO" id="GO:0019288">
    <property type="term" value="P:isopentenyl diphosphate biosynthetic process, methylerythritol 4-phosphate pathway"/>
    <property type="evidence" value="ECO:0007669"/>
    <property type="project" value="UniProtKB-UniRule"/>
</dbReference>
<dbReference type="GO" id="GO:0050515">
    <property type="term" value="F:4-(cytidine 5'-diphospho)-2-C-methyl-D-erythritol kinase activity"/>
    <property type="evidence" value="ECO:0007669"/>
    <property type="project" value="UniProtKB-UniRule"/>
</dbReference>
<comment type="caution">
    <text evidence="12">The sequence shown here is derived from an EMBL/GenBank/DDBJ whole genome shotgun (WGS) entry which is preliminary data.</text>
</comment>
<feature type="active site" evidence="9">
    <location>
        <position position="146"/>
    </location>
</feature>
<keyword evidence="7 9" id="KW-0067">ATP-binding</keyword>
<dbReference type="Pfam" id="PF08544">
    <property type="entry name" value="GHMP_kinases_C"/>
    <property type="match status" value="1"/>
</dbReference>
<dbReference type="NCBIfam" id="NF002870">
    <property type="entry name" value="PRK03188.1"/>
    <property type="match status" value="1"/>
</dbReference>
<dbReference type="InterPro" id="IPR006204">
    <property type="entry name" value="GHMP_kinase_N_dom"/>
</dbReference>
<dbReference type="Proteomes" id="UP001138997">
    <property type="component" value="Unassembled WGS sequence"/>
</dbReference>
<dbReference type="Gene3D" id="3.30.230.10">
    <property type="match status" value="1"/>
</dbReference>
<gene>
    <name evidence="9" type="primary">ispE</name>
    <name evidence="12" type="ORF">LR394_31190</name>
</gene>
<evidence type="ECO:0000256" key="8">
    <source>
        <dbReference type="ARBA" id="ARBA00032554"/>
    </source>
</evidence>
<keyword evidence="6 9" id="KW-0418">Kinase</keyword>
<feature type="binding site" evidence="9">
    <location>
        <begin position="104"/>
        <end position="114"/>
    </location>
    <ligand>
        <name>ATP</name>
        <dbReference type="ChEBI" id="CHEBI:30616"/>
    </ligand>
</feature>
<evidence type="ECO:0000256" key="4">
    <source>
        <dbReference type="ARBA" id="ARBA00022679"/>
    </source>
</evidence>
<dbReference type="RefSeq" id="WP_231448178.1">
    <property type="nucleotide sequence ID" value="NZ_JAJOMB010000021.1"/>
</dbReference>
<dbReference type="SUPFAM" id="SSF55060">
    <property type="entry name" value="GHMP Kinase, C-terminal domain"/>
    <property type="match status" value="1"/>
</dbReference>
<dbReference type="NCBIfam" id="TIGR00154">
    <property type="entry name" value="ispE"/>
    <property type="match status" value="1"/>
</dbReference>
<feature type="domain" description="GHMP kinase C-terminal" evidence="11">
    <location>
        <begin position="216"/>
        <end position="292"/>
    </location>
</feature>
<keyword evidence="5 9" id="KW-0547">Nucleotide-binding</keyword>
<evidence type="ECO:0000256" key="7">
    <source>
        <dbReference type="ARBA" id="ARBA00022840"/>
    </source>
</evidence>
<feature type="active site" evidence="9">
    <location>
        <position position="15"/>
    </location>
</feature>
<dbReference type="AlphaFoldDB" id="A0A9X1NKD1"/>
<dbReference type="SUPFAM" id="SSF54211">
    <property type="entry name" value="Ribosomal protein S5 domain 2-like"/>
    <property type="match status" value="1"/>
</dbReference>
<comment type="pathway">
    <text evidence="9">Isoprenoid biosynthesis; isopentenyl diphosphate biosynthesis via DXP pathway; isopentenyl diphosphate from 1-deoxy-D-xylulose 5-phosphate: step 3/6.</text>
</comment>
<evidence type="ECO:0000256" key="1">
    <source>
        <dbReference type="ARBA" id="ARBA00009684"/>
    </source>
</evidence>
<evidence type="ECO:0000256" key="2">
    <source>
        <dbReference type="ARBA" id="ARBA00012052"/>
    </source>
</evidence>
<name>A0A9X1NKD1_9ACTN</name>
<proteinExistence type="inferred from homology"/>
<dbReference type="GO" id="GO:0005524">
    <property type="term" value="F:ATP binding"/>
    <property type="evidence" value="ECO:0007669"/>
    <property type="project" value="UniProtKB-UniRule"/>
</dbReference>
<keyword evidence="4 9" id="KW-0808">Transferase</keyword>
<dbReference type="PIRSF" id="PIRSF010376">
    <property type="entry name" value="IspE"/>
    <property type="match status" value="1"/>
</dbReference>
<evidence type="ECO:0000259" key="10">
    <source>
        <dbReference type="Pfam" id="PF00288"/>
    </source>
</evidence>
<dbReference type="GO" id="GO:0016114">
    <property type="term" value="P:terpenoid biosynthetic process"/>
    <property type="evidence" value="ECO:0007669"/>
    <property type="project" value="UniProtKB-UniRule"/>
</dbReference>
<organism evidence="12 13">
    <name type="scientific">Kineosporia babensis</name>
    <dbReference type="NCBI Taxonomy" id="499548"/>
    <lineage>
        <taxon>Bacteria</taxon>
        <taxon>Bacillati</taxon>
        <taxon>Actinomycetota</taxon>
        <taxon>Actinomycetes</taxon>
        <taxon>Kineosporiales</taxon>
        <taxon>Kineosporiaceae</taxon>
        <taxon>Kineosporia</taxon>
    </lineage>
</organism>
<protein>
    <recommendedName>
        <fullName evidence="3 9">4-diphosphocytidyl-2-C-methyl-D-erythritol kinase</fullName>
        <shortName evidence="9">CMK</shortName>
        <ecNumber evidence="2 9">2.7.1.148</ecNumber>
    </recommendedName>
    <alternativeName>
        <fullName evidence="8 9">4-(cytidine-5'-diphospho)-2-C-methyl-D-erythritol kinase</fullName>
    </alternativeName>
</protein>
<evidence type="ECO:0000313" key="13">
    <source>
        <dbReference type="Proteomes" id="UP001138997"/>
    </source>
</evidence>
<dbReference type="InterPro" id="IPR013750">
    <property type="entry name" value="GHMP_kinase_C_dom"/>
</dbReference>
<dbReference type="PANTHER" id="PTHR43527:SF2">
    <property type="entry name" value="4-DIPHOSPHOCYTIDYL-2-C-METHYL-D-ERYTHRITOL KINASE, CHLOROPLASTIC"/>
    <property type="match status" value="1"/>
</dbReference>
<comment type="similarity">
    <text evidence="1 9">Belongs to the GHMP kinase family. IspE subfamily.</text>
</comment>
<evidence type="ECO:0000256" key="3">
    <source>
        <dbReference type="ARBA" id="ARBA00017473"/>
    </source>
</evidence>
<reference evidence="12" key="1">
    <citation type="submission" date="2021-11" db="EMBL/GenBank/DDBJ databases">
        <title>Streptomyces corallinus and Kineosporia corallina sp. nov., two new coral-derived marine actinobacteria.</title>
        <authorList>
            <person name="Buangrab K."/>
            <person name="Sutthacheep M."/>
            <person name="Yeemin T."/>
            <person name="Harunari E."/>
            <person name="Igarashi Y."/>
            <person name="Sripreechasak P."/>
            <person name="Kanchanasin P."/>
            <person name="Tanasupawat S."/>
            <person name="Phongsopitanun W."/>
        </authorList>
    </citation>
    <scope>NUCLEOTIDE SEQUENCE</scope>
    <source>
        <strain evidence="12">JCM 31032</strain>
    </source>
</reference>
<evidence type="ECO:0000313" key="12">
    <source>
        <dbReference type="EMBL" id="MCD5315374.1"/>
    </source>
</evidence>
<keyword evidence="9" id="KW-0414">Isoprene biosynthesis</keyword>
<accession>A0A9X1NKD1</accession>
<evidence type="ECO:0000256" key="5">
    <source>
        <dbReference type="ARBA" id="ARBA00022741"/>
    </source>
</evidence>
<dbReference type="Pfam" id="PF00288">
    <property type="entry name" value="GHMP_kinases_N"/>
    <property type="match status" value="1"/>
</dbReference>
<comment type="function">
    <text evidence="9">Catalyzes the phosphorylation of the position 2 hydroxy group of 4-diphosphocytidyl-2C-methyl-D-erythritol.</text>
</comment>
<feature type="domain" description="GHMP kinase N-terminal" evidence="10">
    <location>
        <begin position="75"/>
        <end position="154"/>
    </location>
</feature>
<dbReference type="InterPro" id="IPR036554">
    <property type="entry name" value="GHMP_kinase_C_sf"/>
</dbReference>
<dbReference type="EC" id="2.7.1.148" evidence="2 9"/>
<evidence type="ECO:0000256" key="6">
    <source>
        <dbReference type="ARBA" id="ARBA00022777"/>
    </source>
</evidence>
<dbReference type="PANTHER" id="PTHR43527">
    <property type="entry name" value="4-DIPHOSPHOCYTIDYL-2-C-METHYL-D-ERYTHRITOL KINASE, CHLOROPLASTIC"/>
    <property type="match status" value="1"/>
</dbReference>
<dbReference type="EMBL" id="JAJOMB010000021">
    <property type="protein sequence ID" value="MCD5315374.1"/>
    <property type="molecule type" value="Genomic_DNA"/>
</dbReference>
<evidence type="ECO:0000259" key="11">
    <source>
        <dbReference type="Pfam" id="PF08544"/>
    </source>
</evidence>
<evidence type="ECO:0000256" key="9">
    <source>
        <dbReference type="HAMAP-Rule" id="MF_00061"/>
    </source>
</evidence>